<keyword evidence="3" id="KW-1185">Reference proteome</keyword>
<organism evidence="2 3">
    <name type="scientific">Panacibacter ginsenosidivorans</name>
    <dbReference type="NCBI Taxonomy" id="1813871"/>
    <lineage>
        <taxon>Bacteria</taxon>
        <taxon>Pseudomonadati</taxon>
        <taxon>Bacteroidota</taxon>
        <taxon>Chitinophagia</taxon>
        <taxon>Chitinophagales</taxon>
        <taxon>Chitinophagaceae</taxon>
        <taxon>Panacibacter</taxon>
    </lineage>
</organism>
<dbReference type="EMBL" id="CP042435">
    <property type="protein sequence ID" value="QEC68411.1"/>
    <property type="molecule type" value="Genomic_DNA"/>
</dbReference>
<evidence type="ECO:0000259" key="1">
    <source>
        <dbReference type="Pfam" id="PF20208"/>
    </source>
</evidence>
<dbReference type="OrthoDB" id="9796904at2"/>
<gene>
    <name evidence="2" type="ORF">FRZ67_14270</name>
</gene>
<name>A0A5B8VBV0_9BACT</name>
<dbReference type="Pfam" id="PF20208">
    <property type="entry name" value="ARPP-1"/>
    <property type="match status" value="1"/>
</dbReference>
<proteinExistence type="predicted"/>
<evidence type="ECO:0000313" key="2">
    <source>
        <dbReference type="EMBL" id="QEC68411.1"/>
    </source>
</evidence>
<dbReference type="AlphaFoldDB" id="A0A5B8VBV0"/>
<dbReference type="Proteomes" id="UP000321533">
    <property type="component" value="Chromosome"/>
</dbReference>
<dbReference type="KEGG" id="pgin:FRZ67_14270"/>
<accession>A0A5B8VBV0</accession>
<dbReference type="InterPro" id="IPR046699">
    <property type="entry name" value="ARPP-1"/>
</dbReference>
<feature type="domain" description="ARG and Rhodanese-Phosphatase-superfamily-associated" evidence="1">
    <location>
        <begin position="54"/>
        <end position="315"/>
    </location>
</feature>
<sequence length="337" mass="38305">MNGMRRNRRCHKRQKPVPKKPHNIFFSKVFFAVVFFFSFSSASFAQLTYATLSVQYDSPWVCNNLKLIPVKFRDTAVAKKSTQSNNIISFEDALKEGKITVREMTTQGGADVGMLELRNHSKKNVLIESGEMVAGGKQDRAFAETTIIPPGDDENFVPVFCVEKGRWENRLRNFRYAGPANSSLRKQMNITKKQNKVWKEIDRQLADDKKQSATSAYLNLYRDTSGADSACLAFFRKKMKDSDSLYAGFVALSGDHIINCELFGSSDLCITSFETMLKGYMRSVRDKSGTVSVSDDEVKKFLDKFLKTEEQQQKYLADHGAIFTYDKKVIHLIAYSD</sequence>
<evidence type="ECO:0000313" key="3">
    <source>
        <dbReference type="Proteomes" id="UP000321533"/>
    </source>
</evidence>
<reference evidence="2 3" key="1">
    <citation type="journal article" date="2016" name="Int. J. Syst. Evol. Microbiol.">
        <title>Panacibacter ginsenosidivorans gen. nov., sp. nov., with ginsenoside converting activity isolated from soil of a ginseng field.</title>
        <authorList>
            <person name="Siddiqi M.Z."/>
            <person name="Muhammad Shafi S."/>
            <person name="Choi K.D."/>
            <person name="Im W.T."/>
        </authorList>
    </citation>
    <scope>NUCLEOTIDE SEQUENCE [LARGE SCALE GENOMIC DNA]</scope>
    <source>
        <strain evidence="2 3">Gsoil1550</strain>
    </source>
</reference>
<dbReference type="RefSeq" id="WP_147190391.1">
    <property type="nucleotide sequence ID" value="NZ_CP042435.1"/>
</dbReference>
<protein>
    <recommendedName>
        <fullName evidence="1">ARG and Rhodanese-Phosphatase-superfamily-associated domain-containing protein</fullName>
    </recommendedName>
</protein>